<keyword evidence="2" id="KW-1185">Reference proteome</keyword>
<protein>
    <submittedName>
        <fullName evidence="1">Uncharacterized protein</fullName>
    </submittedName>
</protein>
<comment type="caution">
    <text evidence="1">The sequence shown here is derived from an EMBL/GenBank/DDBJ whole genome shotgun (WGS) entry which is preliminary data.</text>
</comment>
<gene>
    <name evidence="1" type="ORF">OPT61_g1802</name>
</gene>
<evidence type="ECO:0000313" key="2">
    <source>
        <dbReference type="Proteomes" id="UP001153331"/>
    </source>
</evidence>
<reference evidence="1" key="1">
    <citation type="submission" date="2022-11" db="EMBL/GenBank/DDBJ databases">
        <title>Genome Sequence of Boeremia exigua.</title>
        <authorList>
            <person name="Buettner E."/>
        </authorList>
    </citation>
    <scope>NUCLEOTIDE SEQUENCE</scope>
    <source>
        <strain evidence="1">CU02</strain>
    </source>
</reference>
<proteinExistence type="predicted"/>
<evidence type="ECO:0000313" key="1">
    <source>
        <dbReference type="EMBL" id="KAJ8116857.1"/>
    </source>
</evidence>
<accession>A0ACC2IP14</accession>
<organism evidence="1 2">
    <name type="scientific">Boeremia exigua</name>
    <dbReference type="NCBI Taxonomy" id="749465"/>
    <lineage>
        <taxon>Eukaryota</taxon>
        <taxon>Fungi</taxon>
        <taxon>Dikarya</taxon>
        <taxon>Ascomycota</taxon>
        <taxon>Pezizomycotina</taxon>
        <taxon>Dothideomycetes</taxon>
        <taxon>Pleosporomycetidae</taxon>
        <taxon>Pleosporales</taxon>
        <taxon>Pleosporineae</taxon>
        <taxon>Didymellaceae</taxon>
        <taxon>Boeremia</taxon>
    </lineage>
</organism>
<sequence>MRVLHNEARKQFTIALRTSALLHGAEDEQAFVAQYDADNLTPGTIAFDTATIHLPGERRSAIARNADPQIMTLSLSLNKPCPLWCPRLEALAPKPEPGAISSFNELVALAKAMKVHIIFDYKWLHKDTRAVFQRLVKGKERLSGYPLEKYYAKALRLADWTIFSPADAAAAPPTYAEPPQKRPRQVSHSTPSPHPPKRQLLEQVQSPVQILSPTECATSPSVYANEQDEYDFQYQAISRVVVRHLPGILKEVLPDLIKAVFPTLLTLPASFESSFDSEASQVPNLTPIGAALIPHILAHIQPQLQKMQSQALSSALQRREEAALDFEDDFEFHKAELMQIRDDGIDDLQREATDALHSAQEKGADWAEELAEEAEEAVCARLDALKARMLRRAQLDVLEVQNGWMHEGSTRDPDHPCLDRARRSWSRHGGKGGYRGLGQRWMNALS</sequence>
<name>A0ACC2IP14_9PLEO</name>
<dbReference type="EMBL" id="JAPHNI010000076">
    <property type="protein sequence ID" value="KAJ8116857.1"/>
    <property type="molecule type" value="Genomic_DNA"/>
</dbReference>
<dbReference type="Proteomes" id="UP001153331">
    <property type="component" value="Unassembled WGS sequence"/>
</dbReference>